<comment type="caution">
    <text evidence="2">The sequence shown here is derived from an EMBL/GenBank/DDBJ whole genome shotgun (WGS) entry which is preliminary data.</text>
</comment>
<gene>
    <name evidence="2" type="ORF">PHISCL_06993</name>
</gene>
<name>A0A3A2ZC12_9EURO</name>
<dbReference type="EMBL" id="MVGC01000286">
    <property type="protein sequence ID" value="RJE20672.1"/>
    <property type="molecule type" value="Genomic_DNA"/>
</dbReference>
<dbReference type="OrthoDB" id="5207784at2759"/>
<reference evidence="3" key="1">
    <citation type="submission" date="2017-02" db="EMBL/GenBank/DDBJ databases">
        <authorList>
            <person name="Tafer H."/>
            <person name="Lopandic K."/>
        </authorList>
    </citation>
    <scope>NUCLEOTIDE SEQUENCE [LARGE SCALE GENOMIC DNA]</scope>
    <source>
        <strain evidence="3">CBS 366.77</strain>
    </source>
</reference>
<keyword evidence="3" id="KW-1185">Reference proteome</keyword>
<protein>
    <submittedName>
        <fullName evidence="2">Uncharacterized protein</fullName>
    </submittedName>
</protein>
<organism evidence="2 3">
    <name type="scientific">Aspergillus sclerotialis</name>
    <dbReference type="NCBI Taxonomy" id="2070753"/>
    <lineage>
        <taxon>Eukaryota</taxon>
        <taxon>Fungi</taxon>
        <taxon>Dikarya</taxon>
        <taxon>Ascomycota</taxon>
        <taxon>Pezizomycotina</taxon>
        <taxon>Eurotiomycetes</taxon>
        <taxon>Eurotiomycetidae</taxon>
        <taxon>Eurotiales</taxon>
        <taxon>Aspergillaceae</taxon>
        <taxon>Aspergillus</taxon>
        <taxon>Aspergillus subgen. Polypaecilum</taxon>
    </lineage>
</organism>
<feature type="region of interest" description="Disordered" evidence="1">
    <location>
        <begin position="83"/>
        <end position="104"/>
    </location>
</feature>
<accession>A0A3A2ZC12</accession>
<evidence type="ECO:0000313" key="2">
    <source>
        <dbReference type="EMBL" id="RJE20672.1"/>
    </source>
</evidence>
<feature type="region of interest" description="Disordered" evidence="1">
    <location>
        <begin position="1"/>
        <end position="34"/>
    </location>
</feature>
<proteinExistence type="predicted"/>
<sequence length="297" mass="33410">MEDSKPYKNDPPPPFEEAEAYTYADPDPDDILPPTVLRLTDQYIQAETSPSSSSQRKLLYQIDQPIGTASQGDKKTFTSAKFERVEHHHSPQTAGLDPTSNTRTIDSCQTHDHLFYLVHPAYARYRKDVPAYYITAVSPEMMGNIHFETTKPSRFRKPEFKALLSPKKTMSSSPLFFFKDGKTQTEKCRLLFNAKAKSIWKGARSQYRWADASGSEVALEEEKKLVIIVPMKREIRDFLVGLWVLRLWFDTAESKQARMEALQSMIPPQLYADVRIGKRTGALGALGALGGAAGVGC</sequence>
<evidence type="ECO:0000256" key="1">
    <source>
        <dbReference type="SAM" id="MobiDB-lite"/>
    </source>
</evidence>
<evidence type="ECO:0000313" key="3">
    <source>
        <dbReference type="Proteomes" id="UP000266188"/>
    </source>
</evidence>
<dbReference type="Proteomes" id="UP000266188">
    <property type="component" value="Unassembled WGS sequence"/>
</dbReference>
<dbReference type="AlphaFoldDB" id="A0A3A2ZC12"/>